<evidence type="ECO:0000256" key="2">
    <source>
        <dbReference type="SAM" id="MobiDB-lite"/>
    </source>
</evidence>
<name>A0A098YFQ6_9ACTN</name>
<dbReference type="PROSITE" id="PS51740">
    <property type="entry name" value="SPOVT_ABRB"/>
    <property type="match status" value="1"/>
</dbReference>
<evidence type="ECO:0000259" key="3">
    <source>
        <dbReference type="PROSITE" id="PS51740"/>
    </source>
</evidence>
<organism evidence="4 5">
    <name type="scientific">Modestobacter caceresii</name>
    <dbReference type="NCBI Taxonomy" id="1522368"/>
    <lineage>
        <taxon>Bacteria</taxon>
        <taxon>Bacillati</taxon>
        <taxon>Actinomycetota</taxon>
        <taxon>Actinomycetes</taxon>
        <taxon>Geodermatophilales</taxon>
        <taxon>Geodermatophilaceae</taxon>
        <taxon>Modestobacter</taxon>
    </lineage>
</organism>
<feature type="domain" description="SpoVT-AbrB" evidence="3">
    <location>
        <begin position="118"/>
        <end position="165"/>
    </location>
</feature>
<feature type="compositionally biased region" description="Low complexity" evidence="2">
    <location>
        <begin position="207"/>
        <end position="225"/>
    </location>
</feature>
<feature type="region of interest" description="Disordered" evidence="2">
    <location>
        <begin position="176"/>
        <end position="225"/>
    </location>
</feature>
<sequence length="225" mass="23249">MPAVTSPAVGPAPAGGWAFGGGAPSAAELTELWLNTDLLQERAQRPPAAVDFTPLHARAADPAPARTELTLTKLDTKGRLPLPLCPVLDAQLPAERDGGVLVVFLPGGSAAPRPGYGTAPLRVDGRRRLLLGPALRAQLGLAANATVVARTDTERGVLELMPASRLEPQLDELFDSHRAPRRGTPPGAEEQPVPRLTALPGGRMHLSPGAAPSPSTVAPAADDAN</sequence>
<evidence type="ECO:0000313" key="5">
    <source>
        <dbReference type="Proteomes" id="UP000029713"/>
    </source>
</evidence>
<gene>
    <name evidence="4" type="ORF">IN07_01235</name>
</gene>
<keyword evidence="5" id="KW-1185">Reference proteome</keyword>
<dbReference type="STRING" id="1522368.IN07_01235"/>
<accession>A0A098YFQ6</accession>
<proteinExistence type="predicted"/>
<dbReference type="InterPro" id="IPR007159">
    <property type="entry name" value="SpoVT-AbrB_dom"/>
</dbReference>
<protein>
    <recommendedName>
        <fullName evidence="3">SpoVT-AbrB domain-containing protein</fullName>
    </recommendedName>
</protein>
<evidence type="ECO:0000256" key="1">
    <source>
        <dbReference type="PROSITE-ProRule" id="PRU01076"/>
    </source>
</evidence>
<reference evidence="4 5" key="1">
    <citation type="submission" date="2014-07" db="EMBL/GenBank/DDBJ databases">
        <title>Biosystematic studies on Modestobacter strains isolated from extreme hyper-arid desert soil and from historic building.</title>
        <authorList>
            <person name="Bukarasam K."/>
            <person name="Bull A."/>
            <person name="Girard G."/>
            <person name="van Wezel G."/>
            <person name="Goodfellow M."/>
        </authorList>
    </citation>
    <scope>NUCLEOTIDE SEQUENCE [LARGE SCALE GENOMIC DNA]</scope>
    <source>
        <strain evidence="4 5">KNN45-2b</strain>
    </source>
</reference>
<dbReference type="EMBL" id="JPMX01000003">
    <property type="protein sequence ID" value="KGH48616.1"/>
    <property type="molecule type" value="Genomic_DNA"/>
</dbReference>
<dbReference type="Proteomes" id="UP000029713">
    <property type="component" value="Unassembled WGS sequence"/>
</dbReference>
<keyword evidence="1" id="KW-0238">DNA-binding</keyword>
<dbReference type="AlphaFoldDB" id="A0A098YFQ6"/>
<comment type="caution">
    <text evidence="4">The sequence shown here is derived from an EMBL/GenBank/DDBJ whole genome shotgun (WGS) entry which is preliminary data.</text>
</comment>
<evidence type="ECO:0000313" key="4">
    <source>
        <dbReference type="EMBL" id="KGH48616.1"/>
    </source>
</evidence>
<dbReference type="GO" id="GO:0003677">
    <property type="term" value="F:DNA binding"/>
    <property type="evidence" value="ECO:0007669"/>
    <property type="project" value="UniProtKB-UniRule"/>
</dbReference>